<accession>A0A3N1HKF4</accession>
<comment type="caution">
    <text evidence="3">The sequence shown here is derived from an EMBL/GenBank/DDBJ whole genome shotgun (WGS) entry which is preliminary data.</text>
</comment>
<dbReference type="Proteomes" id="UP000276232">
    <property type="component" value="Unassembled WGS sequence"/>
</dbReference>
<proteinExistence type="predicted"/>
<dbReference type="PROSITE" id="PS51257">
    <property type="entry name" value="PROKAR_LIPOPROTEIN"/>
    <property type="match status" value="1"/>
</dbReference>
<gene>
    <name evidence="3" type="ORF">EDC03_2301</name>
</gene>
<sequence>MTPRLRGTAAAAAVGLALVLGACSSPGDDAAAPAGTDVTDVASTTAGGDADGAPVTDGAGPAATPSADGTAEAPAPAPSAPPVAVRTAEPVAVGEDAPFEGGLVARVTGVDAVDVEARGPGGVSGPGRLVRLELENGSDVAVDLDGVAVTATVDDGSPAPAVSGSPTEPVGGELAPGGSASGTYAFTAPEGASLRVEVVQNEQPDVVVVQQ</sequence>
<keyword evidence="2" id="KW-0732">Signal</keyword>
<name>A0A3N1HKF4_9ACTN</name>
<dbReference type="OrthoDB" id="3831250at2"/>
<dbReference type="RefSeq" id="WP_123380358.1">
    <property type="nucleotide sequence ID" value="NZ_RJKN01000005.1"/>
</dbReference>
<organism evidence="3 4">
    <name type="scientific">Pseudokineococcus lusitanus</name>
    <dbReference type="NCBI Taxonomy" id="763993"/>
    <lineage>
        <taxon>Bacteria</taxon>
        <taxon>Bacillati</taxon>
        <taxon>Actinomycetota</taxon>
        <taxon>Actinomycetes</taxon>
        <taxon>Kineosporiales</taxon>
        <taxon>Kineosporiaceae</taxon>
        <taxon>Pseudokineococcus</taxon>
    </lineage>
</organism>
<feature type="signal peptide" evidence="2">
    <location>
        <begin position="1"/>
        <end position="30"/>
    </location>
</feature>
<feature type="region of interest" description="Disordered" evidence="1">
    <location>
        <begin position="25"/>
        <end position="86"/>
    </location>
</feature>
<feature type="compositionally biased region" description="Low complexity" evidence="1">
    <location>
        <begin position="25"/>
        <end position="65"/>
    </location>
</feature>
<feature type="region of interest" description="Disordered" evidence="1">
    <location>
        <begin position="155"/>
        <end position="183"/>
    </location>
</feature>
<reference evidence="3 4" key="1">
    <citation type="journal article" date="2015" name="Stand. Genomic Sci.">
        <title>Genomic Encyclopedia of Bacterial and Archaeal Type Strains, Phase III: the genomes of soil and plant-associated and newly described type strains.</title>
        <authorList>
            <person name="Whitman W.B."/>
            <person name="Woyke T."/>
            <person name="Klenk H.P."/>
            <person name="Zhou Y."/>
            <person name="Lilburn T.G."/>
            <person name="Beck B.J."/>
            <person name="De Vos P."/>
            <person name="Vandamme P."/>
            <person name="Eisen J.A."/>
            <person name="Garrity G."/>
            <person name="Hugenholtz P."/>
            <person name="Kyrpides N.C."/>
        </authorList>
    </citation>
    <scope>NUCLEOTIDE SEQUENCE [LARGE SCALE GENOMIC DNA]</scope>
    <source>
        <strain evidence="3 4">CECT 7306</strain>
    </source>
</reference>
<evidence type="ECO:0000313" key="4">
    <source>
        <dbReference type="Proteomes" id="UP000276232"/>
    </source>
</evidence>
<dbReference type="AlphaFoldDB" id="A0A3N1HKF4"/>
<protein>
    <recommendedName>
        <fullName evidence="5">DUF4352 domain-containing protein</fullName>
    </recommendedName>
</protein>
<keyword evidence="4" id="KW-1185">Reference proteome</keyword>
<dbReference type="InParanoid" id="A0A3N1HKF4"/>
<feature type="chain" id="PRO_5039541345" description="DUF4352 domain-containing protein" evidence="2">
    <location>
        <begin position="31"/>
        <end position="211"/>
    </location>
</feature>
<evidence type="ECO:0008006" key="5">
    <source>
        <dbReference type="Google" id="ProtNLM"/>
    </source>
</evidence>
<evidence type="ECO:0000313" key="3">
    <source>
        <dbReference type="EMBL" id="ROP43007.1"/>
    </source>
</evidence>
<dbReference type="EMBL" id="RJKN01000005">
    <property type="protein sequence ID" value="ROP43007.1"/>
    <property type="molecule type" value="Genomic_DNA"/>
</dbReference>
<evidence type="ECO:0000256" key="2">
    <source>
        <dbReference type="SAM" id="SignalP"/>
    </source>
</evidence>
<evidence type="ECO:0000256" key="1">
    <source>
        <dbReference type="SAM" id="MobiDB-lite"/>
    </source>
</evidence>